<evidence type="ECO:0000256" key="2">
    <source>
        <dbReference type="ARBA" id="ARBA00008133"/>
    </source>
</evidence>
<dbReference type="GO" id="GO:0006780">
    <property type="term" value="P:uroporphyrinogen III biosynthetic process"/>
    <property type="evidence" value="ECO:0007669"/>
    <property type="project" value="UniProtKB-UniRule"/>
</dbReference>
<reference evidence="11" key="1">
    <citation type="journal article" date="2020" name="ISME J.">
        <title>Gammaproteobacteria mediating utilization of methyl-, sulfur- and petroleum organic compounds in deep ocean hydrothermal plumes.</title>
        <authorList>
            <person name="Zhou Z."/>
            <person name="Liu Y."/>
            <person name="Pan J."/>
            <person name="Cron B.R."/>
            <person name="Toner B.M."/>
            <person name="Anantharaman K."/>
            <person name="Breier J.A."/>
            <person name="Dick G.J."/>
            <person name="Li M."/>
        </authorList>
    </citation>
    <scope>NUCLEOTIDE SEQUENCE</scope>
    <source>
        <strain evidence="11">SZUA-1501</strain>
    </source>
</reference>
<keyword evidence="4 9" id="KW-0456">Lyase</keyword>
<dbReference type="InterPro" id="IPR039793">
    <property type="entry name" value="UROS/Hem4"/>
</dbReference>
<dbReference type="CDD" id="cd06578">
    <property type="entry name" value="HemD"/>
    <property type="match status" value="1"/>
</dbReference>
<comment type="caution">
    <text evidence="11">The sequence shown here is derived from an EMBL/GenBank/DDBJ whole genome shotgun (WGS) entry which is preliminary data.</text>
</comment>
<evidence type="ECO:0000313" key="11">
    <source>
        <dbReference type="EMBL" id="HIP98298.1"/>
    </source>
</evidence>
<evidence type="ECO:0000256" key="7">
    <source>
        <dbReference type="ARBA" id="ARBA00040167"/>
    </source>
</evidence>
<evidence type="ECO:0000256" key="3">
    <source>
        <dbReference type="ARBA" id="ARBA00013109"/>
    </source>
</evidence>
<evidence type="ECO:0000256" key="5">
    <source>
        <dbReference type="ARBA" id="ARBA00023244"/>
    </source>
</evidence>
<name>A0A9D0YP23_AQUAO</name>
<dbReference type="AlphaFoldDB" id="A0A9D0YP23"/>
<dbReference type="Gene3D" id="3.40.50.10090">
    <property type="match status" value="2"/>
</dbReference>
<accession>A0A9D0YP23</accession>
<evidence type="ECO:0000313" key="12">
    <source>
        <dbReference type="Proteomes" id="UP000606463"/>
    </source>
</evidence>
<sequence length="243" mass="28004">MPTVLLTRPQEEIPKDTQIFKRFGFEVVSLPLIGFEELEFSPPRLEDFDYLYFGSKRGVRFFLKKVEEIPPSVRVVTVGEKTAEELRKWNLKPFKVLKSSSRELVELARKGQLKRGKILAITPKDYIKDIHRIEEFGFFLKVLPVYKTVFIKYPLSVVEREVKKADIAIFTSPSTFISLLENLQNRKELLDTKIIVAIGKTTAGAIEGRGFKVSFIPSRPNTEILARELREELNGFKGKNVKR</sequence>
<dbReference type="InterPro" id="IPR003754">
    <property type="entry name" value="4pyrrol_synth_uPrphyn_synth"/>
</dbReference>
<dbReference type="EC" id="4.2.1.75" evidence="3 9"/>
<comment type="pathway">
    <text evidence="1 9">Porphyrin-containing compound metabolism; protoporphyrin-IX biosynthesis; coproporphyrinogen-III from 5-aminolevulinate: step 3/4.</text>
</comment>
<dbReference type="EMBL" id="DQVE01000030">
    <property type="protein sequence ID" value="HIP98298.1"/>
    <property type="molecule type" value="Genomic_DNA"/>
</dbReference>
<dbReference type="Pfam" id="PF02602">
    <property type="entry name" value="HEM4"/>
    <property type="match status" value="1"/>
</dbReference>
<dbReference type="Proteomes" id="UP000606463">
    <property type="component" value="Unassembled WGS sequence"/>
</dbReference>
<evidence type="ECO:0000259" key="10">
    <source>
        <dbReference type="Pfam" id="PF02602"/>
    </source>
</evidence>
<organism evidence="11 12">
    <name type="scientific">Aquifex aeolicus</name>
    <dbReference type="NCBI Taxonomy" id="63363"/>
    <lineage>
        <taxon>Bacteria</taxon>
        <taxon>Pseudomonadati</taxon>
        <taxon>Aquificota</taxon>
        <taxon>Aquificia</taxon>
        <taxon>Aquificales</taxon>
        <taxon>Aquificaceae</taxon>
        <taxon>Aquifex</taxon>
    </lineage>
</organism>
<dbReference type="InterPro" id="IPR036108">
    <property type="entry name" value="4pyrrol_syn_uPrphyn_synt_sf"/>
</dbReference>
<evidence type="ECO:0000256" key="6">
    <source>
        <dbReference type="ARBA" id="ARBA00037589"/>
    </source>
</evidence>
<protein>
    <recommendedName>
        <fullName evidence="7 9">Uroporphyrinogen-III synthase</fullName>
        <ecNumber evidence="3 9">4.2.1.75</ecNumber>
    </recommendedName>
</protein>
<proteinExistence type="inferred from homology"/>
<dbReference type="GO" id="GO:0006782">
    <property type="term" value="P:protoporphyrinogen IX biosynthetic process"/>
    <property type="evidence" value="ECO:0007669"/>
    <property type="project" value="UniProtKB-UniRule"/>
</dbReference>
<feature type="domain" description="Tetrapyrrole biosynthesis uroporphyrinogen III synthase" evidence="10">
    <location>
        <begin position="19"/>
        <end position="224"/>
    </location>
</feature>
<evidence type="ECO:0000256" key="8">
    <source>
        <dbReference type="ARBA" id="ARBA00048617"/>
    </source>
</evidence>
<dbReference type="GO" id="GO:0004852">
    <property type="term" value="F:uroporphyrinogen-III synthase activity"/>
    <property type="evidence" value="ECO:0007669"/>
    <property type="project" value="UniProtKB-UniRule"/>
</dbReference>
<comment type="catalytic activity">
    <reaction evidence="8 9">
        <text>hydroxymethylbilane = uroporphyrinogen III + H2O</text>
        <dbReference type="Rhea" id="RHEA:18965"/>
        <dbReference type="ChEBI" id="CHEBI:15377"/>
        <dbReference type="ChEBI" id="CHEBI:57308"/>
        <dbReference type="ChEBI" id="CHEBI:57845"/>
        <dbReference type="EC" id="4.2.1.75"/>
    </reaction>
</comment>
<dbReference type="SUPFAM" id="SSF69618">
    <property type="entry name" value="HemD-like"/>
    <property type="match status" value="1"/>
</dbReference>
<keyword evidence="5 9" id="KW-0627">Porphyrin biosynthesis</keyword>
<gene>
    <name evidence="11" type="ORF">EYH37_02875</name>
</gene>
<dbReference type="PANTHER" id="PTHR38042">
    <property type="entry name" value="UROPORPHYRINOGEN-III SYNTHASE, CHLOROPLASTIC"/>
    <property type="match status" value="1"/>
</dbReference>
<evidence type="ECO:0000256" key="1">
    <source>
        <dbReference type="ARBA" id="ARBA00004772"/>
    </source>
</evidence>
<evidence type="ECO:0000256" key="4">
    <source>
        <dbReference type="ARBA" id="ARBA00023239"/>
    </source>
</evidence>
<dbReference type="PANTHER" id="PTHR38042:SF1">
    <property type="entry name" value="UROPORPHYRINOGEN-III SYNTHASE, CHLOROPLASTIC"/>
    <property type="match status" value="1"/>
</dbReference>
<comment type="function">
    <text evidence="6 9">Catalyzes cyclization of the linear tetrapyrrole, hydroxymethylbilane, to the macrocyclic uroporphyrinogen III.</text>
</comment>
<evidence type="ECO:0000256" key="9">
    <source>
        <dbReference type="RuleBase" id="RU366031"/>
    </source>
</evidence>
<comment type="similarity">
    <text evidence="2 9">Belongs to the uroporphyrinogen-III synthase family.</text>
</comment>